<accession>A0ABP9RX89</accession>
<evidence type="ECO:0000313" key="3">
    <source>
        <dbReference type="Proteomes" id="UP001501570"/>
    </source>
</evidence>
<feature type="compositionally biased region" description="Pro residues" evidence="1">
    <location>
        <begin position="100"/>
        <end position="109"/>
    </location>
</feature>
<comment type="caution">
    <text evidence="2">The sequence shown here is derived from an EMBL/GenBank/DDBJ whole genome shotgun (WGS) entry which is preliminary data.</text>
</comment>
<dbReference type="RefSeq" id="WP_345631368.1">
    <property type="nucleotide sequence ID" value="NZ_BAABJQ010000010.1"/>
</dbReference>
<organism evidence="2 3">
    <name type="scientific">Rugosimonospora acidiphila</name>
    <dbReference type="NCBI Taxonomy" id="556531"/>
    <lineage>
        <taxon>Bacteria</taxon>
        <taxon>Bacillati</taxon>
        <taxon>Actinomycetota</taxon>
        <taxon>Actinomycetes</taxon>
        <taxon>Micromonosporales</taxon>
        <taxon>Micromonosporaceae</taxon>
        <taxon>Rugosimonospora</taxon>
    </lineage>
</organism>
<name>A0ABP9RX89_9ACTN</name>
<proteinExistence type="predicted"/>
<evidence type="ECO:0008006" key="4">
    <source>
        <dbReference type="Google" id="ProtNLM"/>
    </source>
</evidence>
<keyword evidence="3" id="KW-1185">Reference proteome</keyword>
<protein>
    <recommendedName>
        <fullName evidence="4">HIRAN domain-containing protein</fullName>
    </recommendedName>
</protein>
<evidence type="ECO:0000313" key="2">
    <source>
        <dbReference type="EMBL" id="GAA5188251.1"/>
    </source>
</evidence>
<dbReference type="Proteomes" id="UP001501570">
    <property type="component" value="Unassembled WGS sequence"/>
</dbReference>
<feature type="region of interest" description="Disordered" evidence="1">
    <location>
        <begin position="92"/>
        <end position="112"/>
    </location>
</feature>
<gene>
    <name evidence="2" type="ORF">GCM10023322_38530</name>
</gene>
<sequence length="124" mass="13749">MDENRAQRVVDKLRARGVPAHMERSGVNQFGVRVSLPDGREAIWDTDGTAGLEAQVMRDGVLVGYVPEIAGSENFDEPQVIDAIERTDYNRPVATRRSATPPPAPPLPPEGGFFRRMFGGFRER</sequence>
<reference evidence="3" key="1">
    <citation type="journal article" date="2019" name="Int. J. Syst. Evol. Microbiol.">
        <title>The Global Catalogue of Microorganisms (GCM) 10K type strain sequencing project: providing services to taxonomists for standard genome sequencing and annotation.</title>
        <authorList>
            <consortium name="The Broad Institute Genomics Platform"/>
            <consortium name="The Broad Institute Genome Sequencing Center for Infectious Disease"/>
            <person name="Wu L."/>
            <person name="Ma J."/>
        </authorList>
    </citation>
    <scope>NUCLEOTIDE SEQUENCE [LARGE SCALE GENOMIC DNA]</scope>
    <source>
        <strain evidence="3">JCM 18304</strain>
    </source>
</reference>
<dbReference type="EMBL" id="BAABJQ010000010">
    <property type="protein sequence ID" value="GAA5188251.1"/>
    <property type="molecule type" value="Genomic_DNA"/>
</dbReference>
<evidence type="ECO:0000256" key="1">
    <source>
        <dbReference type="SAM" id="MobiDB-lite"/>
    </source>
</evidence>